<protein>
    <submittedName>
        <fullName evidence="2">Uncharacterized protein</fullName>
    </submittedName>
</protein>
<dbReference type="BioCyc" id="JESP1508404:G14D9-13739-MONOMER"/>
<reference evidence="2 3" key="1">
    <citation type="submission" date="2014-08" db="EMBL/GenBank/DDBJ databases">
        <title>Complete genome of a marine bacteria Jeotgalibacillus malaysiensis.</title>
        <authorList>
            <person name="Yaakop A.S."/>
            <person name="Chan K.-G."/>
            <person name="Goh K.M."/>
        </authorList>
    </citation>
    <scope>NUCLEOTIDE SEQUENCE [LARGE SCALE GENOMIC DNA]</scope>
    <source>
        <strain evidence="2 3">D5</strain>
        <plasmid evidence="3">Plasmid</plasmid>
    </source>
</reference>
<dbReference type="AlphaFoldDB" id="A0A0B5AZ07"/>
<keyword evidence="2" id="KW-0614">Plasmid</keyword>
<keyword evidence="3" id="KW-1185">Reference proteome</keyword>
<name>A0A0B5AZ07_9BACL</name>
<dbReference type="KEGG" id="jeo:JMA_44160"/>
<evidence type="ECO:0000256" key="1">
    <source>
        <dbReference type="SAM" id="Coils"/>
    </source>
</evidence>
<evidence type="ECO:0000313" key="2">
    <source>
        <dbReference type="EMBL" id="AJD93733.1"/>
    </source>
</evidence>
<proteinExistence type="predicted"/>
<evidence type="ECO:0000313" key="3">
    <source>
        <dbReference type="Proteomes" id="UP000031449"/>
    </source>
</evidence>
<sequence>MSTEKKVFDFIKLPGTKAPYIQMRDARISENWELLMSKTREEVEELLKEWKQAEEHNKVVQSELMEAYKKKMDEVHAFFKGLGIEIFKYKKKGFFTEKNGYVAWFEKNVRQPIEAYYPRYRPHYSPYGHTGKKVVQGVEVSNNQSPTPLLELYDRLAHQLKRAKEQEAKDLALYTKSVIYATEERLDVEGLSVKEVIGMVDEHAKDAYLAKHFPPGTVIDQDSCDECSSYTMGERRCDCGNRRISVYVEGNIMNGFYEVVEPY</sequence>
<gene>
    <name evidence="2" type="ORF">JMA_44160</name>
</gene>
<keyword evidence="1" id="KW-0175">Coiled coil</keyword>
<accession>A0A0B5AZ07</accession>
<dbReference type="Proteomes" id="UP000031449">
    <property type="component" value="Plasmid unnamed"/>
</dbReference>
<feature type="coiled-coil region" evidence="1">
    <location>
        <begin position="29"/>
        <end position="63"/>
    </location>
</feature>
<dbReference type="EMBL" id="CP009417">
    <property type="protein sequence ID" value="AJD93733.1"/>
    <property type="molecule type" value="Genomic_DNA"/>
</dbReference>
<geneLocation type="plasmid" evidence="3"/>
<dbReference type="HOGENOM" id="CLU_1056801_0_0_9"/>
<organism evidence="2 3">
    <name type="scientific">Jeotgalibacillus malaysiensis</name>
    <dbReference type="NCBI Taxonomy" id="1508404"/>
    <lineage>
        <taxon>Bacteria</taxon>
        <taxon>Bacillati</taxon>
        <taxon>Bacillota</taxon>
        <taxon>Bacilli</taxon>
        <taxon>Bacillales</taxon>
        <taxon>Caryophanaceae</taxon>
        <taxon>Jeotgalibacillus</taxon>
    </lineage>
</organism>